<evidence type="ECO:0000313" key="8">
    <source>
        <dbReference type="EMBL" id="CAH2100773.1"/>
    </source>
</evidence>
<dbReference type="SUPFAM" id="SSF51690">
    <property type="entry name" value="Nicotinate/Quinolinate PRTase C-terminal domain-like"/>
    <property type="match status" value="1"/>
</dbReference>
<dbReference type="EMBL" id="CAKOGL010000023">
    <property type="protein sequence ID" value="CAH2100773.1"/>
    <property type="molecule type" value="Genomic_DNA"/>
</dbReference>
<proteinExistence type="predicted"/>
<sequence>MKSKKSFRCIRSKYCAPTIAKLNCYSLLVCCKVYWNEGRICTAPKPLAEVRDRVQSSLKTLRQDIKRSLNPTPYKVAVSDNLYNFIHDLWLQNAPIGELF</sequence>
<gene>
    <name evidence="8" type="ORF">EEDITHA_LOCUS15598</name>
</gene>
<accession>A0AAU9URZ6</accession>
<dbReference type="AlphaFoldDB" id="A0AAU9URZ6"/>
<evidence type="ECO:0000256" key="2">
    <source>
        <dbReference type="ARBA" id="ARBA00013236"/>
    </source>
</evidence>
<evidence type="ECO:0000259" key="7">
    <source>
        <dbReference type="Pfam" id="PF17956"/>
    </source>
</evidence>
<comment type="caution">
    <text evidence="8">The sequence shown here is derived from an EMBL/GenBank/DDBJ whole genome shotgun (WGS) entry which is preliminary data.</text>
</comment>
<protein>
    <recommendedName>
        <fullName evidence="2">nicotinate phosphoribosyltransferase</fullName>
        <ecNumber evidence="2">6.3.4.21</ecNumber>
    </recommendedName>
</protein>
<evidence type="ECO:0000313" key="9">
    <source>
        <dbReference type="Proteomes" id="UP001153954"/>
    </source>
</evidence>
<dbReference type="PANTHER" id="PTHR11098:SF1">
    <property type="entry name" value="NICOTINATE PHOSPHORIBOSYLTRANSFERASE"/>
    <property type="match status" value="1"/>
</dbReference>
<dbReference type="GO" id="GO:0005829">
    <property type="term" value="C:cytosol"/>
    <property type="evidence" value="ECO:0007669"/>
    <property type="project" value="TreeGrafter"/>
</dbReference>
<dbReference type="PANTHER" id="PTHR11098">
    <property type="entry name" value="NICOTINATE PHOSPHORIBOSYLTRANSFERASE"/>
    <property type="match status" value="1"/>
</dbReference>
<evidence type="ECO:0000256" key="5">
    <source>
        <dbReference type="ARBA" id="ARBA00022642"/>
    </source>
</evidence>
<dbReference type="InterPro" id="IPR036068">
    <property type="entry name" value="Nicotinate_pribotase-like_C"/>
</dbReference>
<dbReference type="Gene3D" id="3.20.140.10">
    <property type="entry name" value="nicotinate phosphoribosyltransferase"/>
    <property type="match status" value="1"/>
</dbReference>
<evidence type="ECO:0000256" key="1">
    <source>
        <dbReference type="ARBA" id="ARBA00004952"/>
    </source>
</evidence>
<keyword evidence="3" id="KW-0597">Phosphoprotein</keyword>
<evidence type="ECO:0000256" key="4">
    <source>
        <dbReference type="ARBA" id="ARBA00022598"/>
    </source>
</evidence>
<keyword evidence="4" id="KW-0436">Ligase</keyword>
<dbReference type="Pfam" id="PF17956">
    <property type="entry name" value="NAPRTase_C"/>
    <property type="match status" value="1"/>
</dbReference>
<comment type="catalytic activity">
    <reaction evidence="6">
        <text>5-phospho-alpha-D-ribose 1-diphosphate + nicotinate + ATP + H2O = nicotinate beta-D-ribonucleotide + ADP + phosphate + diphosphate</text>
        <dbReference type="Rhea" id="RHEA:36163"/>
        <dbReference type="ChEBI" id="CHEBI:15377"/>
        <dbReference type="ChEBI" id="CHEBI:30616"/>
        <dbReference type="ChEBI" id="CHEBI:32544"/>
        <dbReference type="ChEBI" id="CHEBI:33019"/>
        <dbReference type="ChEBI" id="CHEBI:43474"/>
        <dbReference type="ChEBI" id="CHEBI:57502"/>
        <dbReference type="ChEBI" id="CHEBI:58017"/>
        <dbReference type="ChEBI" id="CHEBI:456216"/>
        <dbReference type="EC" id="6.3.4.21"/>
    </reaction>
</comment>
<name>A0AAU9URZ6_EUPED</name>
<keyword evidence="9" id="KW-1185">Reference proteome</keyword>
<evidence type="ECO:0000256" key="3">
    <source>
        <dbReference type="ARBA" id="ARBA00022553"/>
    </source>
</evidence>
<dbReference type="Proteomes" id="UP001153954">
    <property type="component" value="Unassembled WGS sequence"/>
</dbReference>
<dbReference type="EC" id="6.3.4.21" evidence="2"/>
<dbReference type="InterPro" id="IPR041619">
    <property type="entry name" value="NAPRTase_C"/>
</dbReference>
<keyword evidence="5" id="KW-0662">Pyridine nucleotide biosynthesis</keyword>
<reference evidence="8" key="1">
    <citation type="submission" date="2022-03" db="EMBL/GenBank/DDBJ databases">
        <authorList>
            <person name="Tunstrom K."/>
        </authorList>
    </citation>
    <scope>NUCLEOTIDE SEQUENCE</scope>
</reference>
<dbReference type="GO" id="GO:0004516">
    <property type="term" value="F:nicotinate phosphoribosyltransferase activity"/>
    <property type="evidence" value="ECO:0007669"/>
    <property type="project" value="UniProtKB-EC"/>
</dbReference>
<organism evidence="8 9">
    <name type="scientific">Euphydryas editha</name>
    <name type="common">Edith's checkerspot</name>
    <dbReference type="NCBI Taxonomy" id="104508"/>
    <lineage>
        <taxon>Eukaryota</taxon>
        <taxon>Metazoa</taxon>
        <taxon>Ecdysozoa</taxon>
        <taxon>Arthropoda</taxon>
        <taxon>Hexapoda</taxon>
        <taxon>Insecta</taxon>
        <taxon>Pterygota</taxon>
        <taxon>Neoptera</taxon>
        <taxon>Endopterygota</taxon>
        <taxon>Lepidoptera</taxon>
        <taxon>Glossata</taxon>
        <taxon>Ditrysia</taxon>
        <taxon>Papilionoidea</taxon>
        <taxon>Nymphalidae</taxon>
        <taxon>Nymphalinae</taxon>
        <taxon>Euphydryas</taxon>
    </lineage>
</organism>
<comment type="pathway">
    <text evidence="1">Cofactor biosynthesis; NAD(+) biosynthesis; nicotinate D-ribonucleotide from nicotinate: step 1/1.</text>
</comment>
<dbReference type="InterPro" id="IPR007229">
    <property type="entry name" value="Nic_PRibTrfase-Fam"/>
</dbReference>
<dbReference type="GO" id="GO:0034355">
    <property type="term" value="P:NAD+ biosynthetic process via the salvage pathway"/>
    <property type="evidence" value="ECO:0007669"/>
    <property type="project" value="TreeGrafter"/>
</dbReference>
<feature type="domain" description="Nicotinate phosphoribosyltransferase C-terminal" evidence="7">
    <location>
        <begin position="32"/>
        <end position="85"/>
    </location>
</feature>
<evidence type="ECO:0000256" key="6">
    <source>
        <dbReference type="ARBA" id="ARBA00048668"/>
    </source>
</evidence>